<accession>A0A431VXL3</accession>
<feature type="transmembrane region" description="Helical" evidence="5">
    <location>
        <begin position="262"/>
        <end position="281"/>
    </location>
</feature>
<gene>
    <name evidence="7" type="ORF">EJ104_05820</name>
</gene>
<evidence type="ECO:0000313" key="7">
    <source>
        <dbReference type="EMBL" id="RTR28038.1"/>
    </source>
</evidence>
<dbReference type="GO" id="GO:0016874">
    <property type="term" value="F:ligase activity"/>
    <property type="evidence" value="ECO:0007669"/>
    <property type="project" value="UniProtKB-KW"/>
</dbReference>
<keyword evidence="4 5" id="KW-0472">Membrane</keyword>
<dbReference type="OrthoDB" id="68147at2"/>
<feature type="domain" description="O-antigen ligase-related" evidence="6">
    <location>
        <begin position="225"/>
        <end position="374"/>
    </location>
</feature>
<dbReference type="EMBL" id="RXPE01000008">
    <property type="protein sequence ID" value="RTR28038.1"/>
    <property type="molecule type" value="Genomic_DNA"/>
</dbReference>
<dbReference type="AlphaFoldDB" id="A0A431VXL3"/>
<evidence type="ECO:0000259" key="6">
    <source>
        <dbReference type="Pfam" id="PF04932"/>
    </source>
</evidence>
<dbReference type="PANTHER" id="PTHR37422:SF13">
    <property type="entry name" value="LIPOPOLYSACCHARIDE BIOSYNTHESIS PROTEIN PA4999-RELATED"/>
    <property type="match status" value="1"/>
</dbReference>
<reference evidence="7 8" key="1">
    <citation type="submission" date="2018-12" db="EMBL/GenBank/DDBJ databases">
        <title>Deinococcus radiophilus ATCC 27603 genome sequencing and assembly.</title>
        <authorList>
            <person name="Maclea K.S."/>
            <person name="Maynard C.R."/>
        </authorList>
    </citation>
    <scope>NUCLEOTIDE SEQUENCE [LARGE SCALE GENOMIC DNA]</scope>
    <source>
        <strain evidence="7 8">ATCC 27603</strain>
    </source>
</reference>
<proteinExistence type="predicted"/>
<feature type="transmembrane region" description="Helical" evidence="5">
    <location>
        <begin position="188"/>
        <end position="211"/>
    </location>
</feature>
<feature type="transmembrane region" description="Helical" evidence="5">
    <location>
        <begin position="98"/>
        <end position="119"/>
    </location>
</feature>
<feature type="transmembrane region" description="Helical" evidence="5">
    <location>
        <begin position="155"/>
        <end position="176"/>
    </location>
</feature>
<protein>
    <submittedName>
        <fullName evidence="7">O-antigen ligase domain-containing protein</fullName>
    </submittedName>
</protein>
<dbReference type="Pfam" id="PF04932">
    <property type="entry name" value="Wzy_C"/>
    <property type="match status" value="1"/>
</dbReference>
<evidence type="ECO:0000256" key="1">
    <source>
        <dbReference type="ARBA" id="ARBA00004141"/>
    </source>
</evidence>
<dbReference type="PANTHER" id="PTHR37422">
    <property type="entry name" value="TEICHURONIC ACID BIOSYNTHESIS PROTEIN TUAE"/>
    <property type="match status" value="1"/>
</dbReference>
<evidence type="ECO:0000256" key="2">
    <source>
        <dbReference type="ARBA" id="ARBA00022692"/>
    </source>
</evidence>
<organism evidence="7 8">
    <name type="scientific">Deinococcus radiophilus</name>
    <dbReference type="NCBI Taxonomy" id="32062"/>
    <lineage>
        <taxon>Bacteria</taxon>
        <taxon>Thermotogati</taxon>
        <taxon>Deinococcota</taxon>
        <taxon>Deinococci</taxon>
        <taxon>Deinococcales</taxon>
        <taxon>Deinococcaceae</taxon>
        <taxon>Deinococcus</taxon>
    </lineage>
</organism>
<feature type="transmembrane region" description="Helical" evidence="5">
    <location>
        <begin position="74"/>
        <end position="92"/>
    </location>
</feature>
<evidence type="ECO:0000313" key="8">
    <source>
        <dbReference type="Proteomes" id="UP000277766"/>
    </source>
</evidence>
<sequence length="588" mass="62133">MVWYWWSKRAVPPCRKLSAWFRDCGPPACTCWVWCSTRSVRAVAMATHIPMAAPTPVPKPGVPRQPSALGGGRLLAAAQLFPPLGAGVLGWLGRVRELPTLLQAALGIFVLTQVVAALLTAQPLLSLGLALLRSALVVGWMTYGYSYGRRLNLGWVTGALALVSVLALAMAAWLRMTAGPDTVLPRGLEFLFITSNGMSIVGMVLVLLALLGLRHWSVISRVLLGLLGAGVLVLGLGKAAWLALGVGLLLSLRGRWGQGLRWGMLVLAALALAVPSTRAQVLTLFGNSLSGREQVWTDASRIFSASPLGGTGPYQYGASAAPFGDPCATLRTIEAVVPSCPAWVEGLSQPWIIAHNGTLQALAETGLVGAAGWFLLYGAVLLGAWKSRWPLARALTGSLLVVNTVDNAILLPSPGYAELFLVLGGASWAAWLARPEEASQEAAALPAGSAPALQLAALGGAVGVGTAAVPWLLAAPTAPVQVELRRLLTPAQYQSGEVYGLYADLSWAQDLAGDGYLSVEQCSDLNICTRIGGARFEKGRLSEWVYARIREEGPDAQNVALRLTVADQSRLASALVLKEWKVSRVADE</sequence>
<evidence type="ECO:0000256" key="4">
    <source>
        <dbReference type="ARBA" id="ARBA00023136"/>
    </source>
</evidence>
<keyword evidence="2 5" id="KW-0812">Transmembrane</keyword>
<feature type="transmembrane region" description="Helical" evidence="5">
    <location>
        <begin position="223"/>
        <end position="250"/>
    </location>
</feature>
<feature type="transmembrane region" description="Helical" evidence="5">
    <location>
        <begin position="366"/>
        <end position="385"/>
    </location>
</feature>
<name>A0A431VXL3_9DEIO</name>
<comment type="caution">
    <text evidence="7">The sequence shown here is derived from an EMBL/GenBank/DDBJ whole genome shotgun (WGS) entry which is preliminary data.</text>
</comment>
<evidence type="ECO:0000256" key="5">
    <source>
        <dbReference type="SAM" id="Phobius"/>
    </source>
</evidence>
<dbReference type="GO" id="GO:0016020">
    <property type="term" value="C:membrane"/>
    <property type="evidence" value="ECO:0007669"/>
    <property type="project" value="UniProtKB-SubCell"/>
</dbReference>
<dbReference type="InterPro" id="IPR051533">
    <property type="entry name" value="WaaL-like"/>
</dbReference>
<keyword evidence="8" id="KW-1185">Reference proteome</keyword>
<dbReference type="Proteomes" id="UP000277766">
    <property type="component" value="Unassembled WGS sequence"/>
</dbReference>
<dbReference type="InterPro" id="IPR007016">
    <property type="entry name" value="O-antigen_ligase-rel_domated"/>
</dbReference>
<evidence type="ECO:0000256" key="3">
    <source>
        <dbReference type="ARBA" id="ARBA00022989"/>
    </source>
</evidence>
<keyword evidence="7" id="KW-0436">Ligase</keyword>
<comment type="subcellular location">
    <subcellularLocation>
        <location evidence="1">Membrane</location>
        <topology evidence="1">Multi-pass membrane protein</topology>
    </subcellularLocation>
</comment>
<keyword evidence="3 5" id="KW-1133">Transmembrane helix</keyword>